<evidence type="ECO:0000256" key="1">
    <source>
        <dbReference type="SAM" id="MobiDB-lite"/>
    </source>
</evidence>
<sequence>MPIRGLLIVMALLVVILSGVSTSQRAVNTKTDPPATTTARSDVPKPSPPTSATLPADGKVSAKPGQTVKLTVRSDTPDVAAIPKLGLSTPVGPGVAGEITLVAPSSGRFKVELQIARRSVGELVVDN</sequence>
<reference evidence="2" key="1">
    <citation type="submission" date="2020-05" db="EMBL/GenBank/DDBJ databases">
        <authorList>
            <person name="Chiriac C."/>
            <person name="Salcher M."/>
            <person name="Ghai R."/>
            <person name="Kavagutti S V."/>
        </authorList>
    </citation>
    <scope>NUCLEOTIDE SEQUENCE</scope>
</reference>
<name>A0A6J5ZE24_9ZZZZ</name>
<accession>A0A6J5ZE24</accession>
<evidence type="ECO:0000313" key="2">
    <source>
        <dbReference type="EMBL" id="CAB4338869.1"/>
    </source>
</evidence>
<protein>
    <submittedName>
        <fullName evidence="2">Unannotated protein</fullName>
    </submittedName>
</protein>
<proteinExistence type="predicted"/>
<feature type="region of interest" description="Disordered" evidence="1">
    <location>
        <begin position="24"/>
        <end position="65"/>
    </location>
</feature>
<organism evidence="2">
    <name type="scientific">freshwater metagenome</name>
    <dbReference type="NCBI Taxonomy" id="449393"/>
    <lineage>
        <taxon>unclassified sequences</taxon>
        <taxon>metagenomes</taxon>
        <taxon>ecological metagenomes</taxon>
    </lineage>
</organism>
<gene>
    <name evidence="2" type="ORF">UFOPK3547_00398</name>
</gene>
<dbReference type="AlphaFoldDB" id="A0A6J5ZE24"/>
<dbReference type="EMBL" id="CAESAN010000022">
    <property type="protein sequence ID" value="CAB4338869.1"/>
    <property type="molecule type" value="Genomic_DNA"/>
</dbReference>
<feature type="compositionally biased region" description="Polar residues" evidence="1">
    <location>
        <begin position="24"/>
        <end position="40"/>
    </location>
</feature>